<reference evidence="2 3" key="1">
    <citation type="submission" date="2024-10" db="EMBL/GenBank/DDBJ databases">
        <title>The Natural Products Discovery Center: Release of the First 8490 Sequenced Strains for Exploring Actinobacteria Biosynthetic Diversity.</title>
        <authorList>
            <person name="Kalkreuter E."/>
            <person name="Kautsar S.A."/>
            <person name="Yang D."/>
            <person name="Bader C.D."/>
            <person name="Teijaro C.N."/>
            <person name="Fluegel L."/>
            <person name="Davis C.M."/>
            <person name="Simpson J.R."/>
            <person name="Lauterbach L."/>
            <person name="Steele A.D."/>
            <person name="Gui C."/>
            <person name="Meng S."/>
            <person name="Li G."/>
            <person name="Viehrig K."/>
            <person name="Ye F."/>
            <person name="Su P."/>
            <person name="Kiefer A.F."/>
            <person name="Nichols A."/>
            <person name="Cepeda A.J."/>
            <person name="Yan W."/>
            <person name="Fan B."/>
            <person name="Jiang Y."/>
            <person name="Adhikari A."/>
            <person name="Zheng C.-J."/>
            <person name="Schuster L."/>
            <person name="Cowan T.M."/>
            <person name="Smanski M.J."/>
            <person name="Chevrette M.G."/>
            <person name="De Carvalho L.P.S."/>
            <person name="Shen B."/>
        </authorList>
    </citation>
    <scope>NUCLEOTIDE SEQUENCE [LARGE SCALE GENOMIC DNA]</scope>
    <source>
        <strain evidence="2 3">NPDC018013</strain>
    </source>
</reference>
<evidence type="ECO:0000313" key="3">
    <source>
        <dbReference type="Proteomes" id="UP001610990"/>
    </source>
</evidence>
<evidence type="ECO:0000313" key="2">
    <source>
        <dbReference type="EMBL" id="MFH8584977.1"/>
    </source>
</evidence>
<dbReference type="EMBL" id="JBIRGH010000005">
    <property type="protein sequence ID" value="MFH8584977.1"/>
    <property type="molecule type" value="Genomic_DNA"/>
</dbReference>
<feature type="region of interest" description="Disordered" evidence="1">
    <location>
        <begin position="1"/>
        <end position="40"/>
    </location>
</feature>
<protein>
    <submittedName>
        <fullName evidence="2">Uncharacterized protein</fullName>
    </submittedName>
</protein>
<dbReference type="RefSeq" id="WP_397672144.1">
    <property type="nucleotide sequence ID" value="NZ_JBIRGH010000005.1"/>
</dbReference>
<sequence>MSSASARLRTTPSLRRRRGGYDTALPAGAPYREDAEDAKGSLTARVQRGDFTRTLC</sequence>
<accession>A0ABW7RA87</accession>
<name>A0ABW7RA87_9ACTN</name>
<proteinExistence type="predicted"/>
<evidence type="ECO:0000256" key="1">
    <source>
        <dbReference type="SAM" id="MobiDB-lite"/>
    </source>
</evidence>
<organism evidence="2 3">
    <name type="scientific">Streptomyces celluloflavus</name>
    <dbReference type="NCBI Taxonomy" id="58344"/>
    <lineage>
        <taxon>Bacteria</taxon>
        <taxon>Bacillati</taxon>
        <taxon>Actinomycetota</taxon>
        <taxon>Actinomycetes</taxon>
        <taxon>Kitasatosporales</taxon>
        <taxon>Streptomycetaceae</taxon>
        <taxon>Streptomyces</taxon>
    </lineage>
</organism>
<comment type="caution">
    <text evidence="2">The sequence shown here is derived from an EMBL/GenBank/DDBJ whole genome shotgun (WGS) entry which is preliminary data.</text>
</comment>
<dbReference type="Proteomes" id="UP001610990">
    <property type="component" value="Unassembled WGS sequence"/>
</dbReference>
<gene>
    <name evidence="2" type="ORF">ACH4GP_11340</name>
</gene>
<keyword evidence="3" id="KW-1185">Reference proteome</keyword>